<evidence type="ECO:0000256" key="4">
    <source>
        <dbReference type="ARBA" id="ARBA00022533"/>
    </source>
</evidence>
<evidence type="ECO:0000256" key="8">
    <source>
        <dbReference type="ARBA" id="ARBA00022777"/>
    </source>
</evidence>
<evidence type="ECO:0000256" key="9">
    <source>
        <dbReference type="ARBA" id="ARBA00022840"/>
    </source>
</evidence>
<dbReference type="AlphaFoldDB" id="A0A3P9LSI5"/>
<name>A0A3P9LSI5_ORYLA</name>
<reference evidence="14" key="3">
    <citation type="submission" date="2025-08" db="UniProtKB">
        <authorList>
            <consortium name="Ensembl"/>
        </authorList>
    </citation>
    <scope>IDENTIFICATION</scope>
    <source>
        <strain evidence="14">HNI</strain>
    </source>
</reference>
<comment type="pathway">
    <text evidence="2">Carbohydrate degradation; glycolysis; D-glyceraldehyde 3-phosphate and glycerone phosphate from D-glucose: step 3/4.</text>
</comment>
<keyword evidence="6" id="KW-0479">Metal-binding</keyword>
<reference key="1">
    <citation type="journal article" date="2007" name="Nature">
        <title>The medaka draft genome and insights into vertebrate genome evolution.</title>
        <authorList>
            <person name="Kasahara M."/>
            <person name="Naruse K."/>
            <person name="Sasaki S."/>
            <person name="Nakatani Y."/>
            <person name="Qu W."/>
            <person name="Ahsan B."/>
            <person name="Yamada T."/>
            <person name="Nagayasu Y."/>
            <person name="Doi K."/>
            <person name="Kasai Y."/>
            <person name="Jindo T."/>
            <person name="Kobayashi D."/>
            <person name="Shimada A."/>
            <person name="Toyoda A."/>
            <person name="Kuroki Y."/>
            <person name="Fujiyama A."/>
            <person name="Sasaki T."/>
            <person name="Shimizu A."/>
            <person name="Asakawa S."/>
            <person name="Shimizu N."/>
            <person name="Hashimoto S."/>
            <person name="Yang J."/>
            <person name="Lee Y."/>
            <person name="Matsushima K."/>
            <person name="Sugano S."/>
            <person name="Sakaizumi M."/>
            <person name="Narita T."/>
            <person name="Ohishi K."/>
            <person name="Haga S."/>
            <person name="Ohta F."/>
            <person name="Nomoto H."/>
            <person name="Nogata K."/>
            <person name="Morishita T."/>
            <person name="Endo T."/>
            <person name="Shin-I T."/>
            <person name="Takeda H."/>
            <person name="Morishita S."/>
            <person name="Kohara Y."/>
        </authorList>
    </citation>
    <scope>NUCLEOTIDE SEQUENCE [LARGE SCALE GENOMIC DNA]</scope>
    <source>
        <strain>Hd-rR</strain>
    </source>
</reference>
<evidence type="ECO:0000256" key="11">
    <source>
        <dbReference type="ARBA" id="ARBA00023152"/>
    </source>
</evidence>
<accession>A0A3P9LSI5</accession>
<evidence type="ECO:0000256" key="7">
    <source>
        <dbReference type="ARBA" id="ARBA00022741"/>
    </source>
</evidence>
<evidence type="ECO:0000313" key="14">
    <source>
        <dbReference type="Ensembl" id="ENSORLP00020023602.1"/>
    </source>
</evidence>
<evidence type="ECO:0000256" key="1">
    <source>
        <dbReference type="ARBA" id="ARBA00001946"/>
    </source>
</evidence>
<dbReference type="Gene3D" id="3.40.50.450">
    <property type="match status" value="4"/>
</dbReference>
<dbReference type="FunFam" id="3.40.50.460:FF:000003">
    <property type="entry name" value="ATP-dependent 6-phosphofructokinase"/>
    <property type="match status" value="1"/>
</dbReference>
<dbReference type="InterPro" id="IPR035966">
    <property type="entry name" value="PKF_sf"/>
</dbReference>
<sequence>MAQQAPIDPTKIGEGRAIAVLTSGGDAQGMNAAVRATVRVGLYTGAKVYFVHEGYQGLVDGGDHIRPATWESVSMMLQLGGTVIGSARCQDFRSKEGRTKAAYNLVKLGITNLCVIGGDGSLTGANQFRTEWKDLLADLIKAGKITANEAKNSSHLNIVGMVGSIDNDFCGTDMTIGTDSALHRIIEIVDAITTTAQSHQRTFILEVMGRHCGYLALVTALACGADWVFIPEMPPEEGWEDHLCRRLTEQRGRGSRLNIIIVAEGAIDRHGKPITCDLVKQASRMGVEAVMALLEATPDTPACVVSLSGNMAVRLPLMECVQVTKDVMTAMAEGRFDEAVNLRGKSFENNWNTYKMLAHVHPPETKSNINIAILNVGAPCAGMNAAVRAAVRIGLLQGHQMLAVHDSFDGLAHGMIEPITWSGVAGWTGKGGSILGTKRSLPHEFMEEISLSITKFNIHGLVIIGGFEAFLGGLEMVQAREKYEELSIGADTALNTITMTCDRIKQSAAGTKRRVFIVETMGGFCGYLATMAGLASGADAAYIYEESFNIHHLEMNVEHLVEKMKTTVKRGLILRNEKCNANYTTDFIFNLYSEEGKGIFDCRKNVLGHMQQGGTPSPFDRNFGTKMGIKSVLWLTDKLKECYRHGRIFANSQDSACVLGMRKRALVFQPLAELKDETDFEHRIPKKQWWLKLRPILKILAKYKINLDISEKAAMEHVIKRRSVVP</sequence>
<dbReference type="GO" id="GO:0003872">
    <property type="term" value="F:6-phosphofructokinase activity"/>
    <property type="evidence" value="ECO:0007669"/>
    <property type="project" value="UniProtKB-EC"/>
</dbReference>
<keyword evidence="8" id="KW-0418">Kinase</keyword>
<proteinExistence type="predicted"/>
<evidence type="ECO:0000313" key="15">
    <source>
        <dbReference type="Proteomes" id="UP000265180"/>
    </source>
</evidence>
<feature type="domain" description="Phosphofructokinase" evidence="13">
    <location>
        <begin position="370"/>
        <end position="634"/>
    </location>
</feature>
<dbReference type="GO" id="GO:0005524">
    <property type="term" value="F:ATP binding"/>
    <property type="evidence" value="ECO:0007669"/>
    <property type="project" value="UniProtKB-KW"/>
</dbReference>
<dbReference type="SUPFAM" id="SSF53784">
    <property type="entry name" value="Phosphofructokinase"/>
    <property type="match status" value="2"/>
</dbReference>
<keyword evidence="3" id="KW-0963">Cytoplasm</keyword>
<dbReference type="InterPro" id="IPR000023">
    <property type="entry name" value="Phosphofructokinase_dom"/>
</dbReference>
<keyword evidence="11" id="KW-0324">Glycolysis</keyword>
<dbReference type="GO" id="GO:0006002">
    <property type="term" value="P:fructose 6-phosphate metabolic process"/>
    <property type="evidence" value="ECO:0007669"/>
    <property type="project" value="InterPro"/>
</dbReference>
<dbReference type="PRINTS" id="PR00476">
    <property type="entry name" value="PHFRCTKINASE"/>
</dbReference>
<dbReference type="InterPro" id="IPR022953">
    <property type="entry name" value="ATP_PFK"/>
</dbReference>
<dbReference type="PROSITE" id="PS00433">
    <property type="entry name" value="PHOSPHOFRUCTOKINASE"/>
    <property type="match status" value="1"/>
</dbReference>
<organism evidence="14 15">
    <name type="scientific">Oryzias latipes</name>
    <name type="common">Japanese rice fish</name>
    <name type="synonym">Japanese killifish</name>
    <dbReference type="NCBI Taxonomy" id="8090"/>
    <lineage>
        <taxon>Eukaryota</taxon>
        <taxon>Metazoa</taxon>
        <taxon>Chordata</taxon>
        <taxon>Craniata</taxon>
        <taxon>Vertebrata</taxon>
        <taxon>Euteleostomi</taxon>
        <taxon>Actinopterygii</taxon>
        <taxon>Neopterygii</taxon>
        <taxon>Teleostei</taxon>
        <taxon>Neoteleostei</taxon>
        <taxon>Acanthomorphata</taxon>
        <taxon>Ovalentaria</taxon>
        <taxon>Atherinomorphae</taxon>
        <taxon>Beloniformes</taxon>
        <taxon>Adrianichthyidae</taxon>
        <taxon>Oryziinae</taxon>
        <taxon>Oryzias</taxon>
    </lineage>
</organism>
<dbReference type="FunFam" id="3.40.50.460:FF:000001">
    <property type="entry name" value="ATP-dependent 6-phosphofructokinase"/>
    <property type="match status" value="1"/>
</dbReference>
<evidence type="ECO:0000256" key="2">
    <source>
        <dbReference type="ARBA" id="ARBA00004679"/>
    </source>
</evidence>
<dbReference type="GO" id="GO:0046872">
    <property type="term" value="F:metal ion binding"/>
    <property type="evidence" value="ECO:0007669"/>
    <property type="project" value="UniProtKB-KW"/>
</dbReference>
<reference evidence="14 15" key="2">
    <citation type="submission" date="2017-04" db="EMBL/GenBank/DDBJ databases">
        <title>CpG methylation of centromeres and impact of large insertions on vertebrate speciation.</title>
        <authorList>
            <person name="Ichikawa K."/>
            <person name="Yoshimura J."/>
            <person name="Morishita S."/>
        </authorList>
    </citation>
    <scope>NUCLEOTIDE SEQUENCE</scope>
    <source>
        <strain evidence="14 15">HNI</strain>
    </source>
</reference>
<comment type="cofactor">
    <cofactor evidence="1">
        <name>Mg(2+)</name>
        <dbReference type="ChEBI" id="CHEBI:18420"/>
    </cofactor>
</comment>
<dbReference type="PANTHER" id="PTHR13697:SF56">
    <property type="entry name" value="ATP-DEPENDENT 6-PHOSPHOFRUCTOKINASE"/>
    <property type="match status" value="1"/>
</dbReference>
<dbReference type="FunFam" id="3.40.50.450:FF:000043">
    <property type="entry name" value="ATP-dependent 6-phosphofructokinase, platelet type"/>
    <property type="match status" value="1"/>
</dbReference>
<evidence type="ECO:0000256" key="6">
    <source>
        <dbReference type="ARBA" id="ARBA00022723"/>
    </source>
</evidence>
<keyword evidence="10" id="KW-0460">Magnesium</keyword>
<comment type="catalytic activity">
    <reaction evidence="12">
        <text>beta-D-fructose 6-phosphate + ATP = beta-D-fructose 1,6-bisphosphate + ADP + H(+)</text>
        <dbReference type="Rhea" id="RHEA:16109"/>
        <dbReference type="ChEBI" id="CHEBI:15378"/>
        <dbReference type="ChEBI" id="CHEBI:30616"/>
        <dbReference type="ChEBI" id="CHEBI:32966"/>
        <dbReference type="ChEBI" id="CHEBI:57634"/>
        <dbReference type="ChEBI" id="CHEBI:456216"/>
        <dbReference type="EC" id="2.7.1.11"/>
    </reaction>
</comment>
<feature type="domain" description="Phosphofructokinase" evidence="13">
    <location>
        <begin position="18"/>
        <end position="280"/>
    </location>
</feature>
<dbReference type="Proteomes" id="UP000265180">
    <property type="component" value="Chromosome 5"/>
</dbReference>
<evidence type="ECO:0000256" key="5">
    <source>
        <dbReference type="ARBA" id="ARBA00022679"/>
    </source>
</evidence>
<keyword evidence="5" id="KW-0808">Transferase</keyword>
<dbReference type="PANTHER" id="PTHR13697">
    <property type="entry name" value="PHOSPHOFRUCTOKINASE"/>
    <property type="match status" value="1"/>
</dbReference>
<protein>
    <submittedName>
        <fullName evidence="14">Phosphofructokinase, muscle b</fullName>
    </submittedName>
</protein>
<dbReference type="UniPathway" id="UPA00109">
    <property type="reaction ID" value="UER00182"/>
</dbReference>
<dbReference type="Pfam" id="PF00365">
    <property type="entry name" value="PFK"/>
    <property type="match status" value="2"/>
</dbReference>
<dbReference type="Gene3D" id="3.40.50.460">
    <property type="entry name" value="Phosphofructokinase domain"/>
    <property type="match status" value="3"/>
</dbReference>
<evidence type="ECO:0000256" key="3">
    <source>
        <dbReference type="ARBA" id="ARBA00022490"/>
    </source>
</evidence>
<keyword evidence="7" id="KW-0547">Nucleotide-binding</keyword>
<evidence type="ECO:0000256" key="12">
    <source>
        <dbReference type="ARBA" id="ARBA00048070"/>
    </source>
</evidence>
<reference evidence="14" key="4">
    <citation type="submission" date="2025-09" db="UniProtKB">
        <authorList>
            <consortium name="Ensembl"/>
        </authorList>
    </citation>
    <scope>IDENTIFICATION</scope>
    <source>
        <strain evidence="14">HNI</strain>
    </source>
</reference>
<evidence type="ECO:0000256" key="10">
    <source>
        <dbReference type="ARBA" id="ARBA00022842"/>
    </source>
</evidence>
<dbReference type="InterPro" id="IPR015912">
    <property type="entry name" value="Phosphofructokinase_CS"/>
</dbReference>
<evidence type="ECO:0000259" key="13">
    <source>
        <dbReference type="Pfam" id="PF00365"/>
    </source>
</evidence>
<dbReference type="Ensembl" id="ENSORLT00020009097.1">
    <property type="protein sequence ID" value="ENSORLP00020023602.1"/>
    <property type="gene ID" value="ENSORLG00020004630.1"/>
</dbReference>
<keyword evidence="9" id="KW-0067">ATP-binding</keyword>
<keyword evidence="4" id="KW-0021">Allosteric enzyme</keyword>